<comment type="similarity">
    <text evidence="2">Belongs to the cytochrome P450 family.</text>
</comment>
<dbReference type="SUPFAM" id="SSF48264">
    <property type="entry name" value="Cytochrome P450"/>
    <property type="match status" value="1"/>
</dbReference>
<evidence type="ECO:0000313" key="9">
    <source>
        <dbReference type="Proteomes" id="UP000054516"/>
    </source>
</evidence>
<dbReference type="InterPro" id="IPR036396">
    <property type="entry name" value="Cyt_P450_sf"/>
</dbReference>
<keyword evidence="6 8" id="KW-0560">Oxidoreductase</keyword>
<dbReference type="PANTHER" id="PTHR24305">
    <property type="entry name" value="CYTOCHROME P450"/>
    <property type="match status" value="1"/>
</dbReference>
<dbReference type="OrthoDB" id="1470350at2759"/>
<dbReference type="GO" id="GO:0004497">
    <property type="term" value="F:monooxygenase activity"/>
    <property type="evidence" value="ECO:0007669"/>
    <property type="project" value="UniProtKB-KW"/>
</dbReference>
<dbReference type="GO" id="GO:0016705">
    <property type="term" value="F:oxidoreductase activity, acting on paired donors, with incorporation or reduction of molecular oxygen"/>
    <property type="evidence" value="ECO:0007669"/>
    <property type="project" value="InterPro"/>
</dbReference>
<evidence type="ECO:0000256" key="7">
    <source>
        <dbReference type="PIRSR" id="PIRSR602403-1"/>
    </source>
</evidence>
<evidence type="ECO:0000256" key="3">
    <source>
        <dbReference type="ARBA" id="ARBA00022617"/>
    </source>
</evidence>
<evidence type="ECO:0000256" key="6">
    <source>
        <dbReference type="ARBA" id="ARBA00023033"/>
    </source>
</evidence>
<accession>A0A1S8A9L8</accession>
<evidence type="ECO:0000313" key="8">
    <source>
        <dbReference type="EMBL" id="GAW26826.1"/>
    </source>
</evidence>
<dbReference type="Pfam" id="PF00067">
    <property type="entry name" value="p450"/>
    <property type="match status" value="1"/>
</dbReference>
<dbReference type="GO" id="GO:0005506">
    <property type="term" value="F:iron ion binding"/>
    <property type="evidence" value="ECO:0007669"/>
    <property type="project" value="InterPro"/>
</dbReference>
<evidence type="ECO:0000256" key="1">
    <source>
        <dbReference type="ARBA" id="ARBA00001971"/>
    </source>
</evidence>
<dbReference type="InterPro" id="IPR002403">
    <property type="entry name" value="Cyt_P450_E_grp-IV"/>
</dbReference>
<evidence type="ECO:0000256" key="5">
    <source>
        <dbReference type="ARBA" id="ARBA00023004"/>
    </source>
</evidence>
<dbReference type="GO" id="GO:0020037">
    <property type="term" value="F:heme binding"/>
    <property type="evidence" value="ECO:0007669"/>
    <property type="project" value="InterPro"/>
</dbReference>
<keyword evidence="4 7" id="KW-0479">Metal-binding</keyword>
<name>A0A1S8A9L8_ROSNE</name>
<keyword evidence="9" id="KW-1185">Reference proteome</keyword>
<sequence length="175" mass="18658">MRISPPVAGAMWRETDPTAGAAPVVIDGHVVPPGTQVGVCAYALHHDEAYFARPFEFDPSRWLPSPSTTGAEAQEEAERLRRMTSAFMPFLLGPRGCAGKAMAYLEAGLVVAKAVWRFDFDAAPGAPGAVGEGAPGRGPLRERPGEFQLYDTFGSRHDGPHLVFRERAGAAGGRV</sequence>
<evidence type="ECO:0000256" key="2">
    <source>
        <dbReference type="ARBA" id="ARBA00010617"/>
    </source>
</evidence>
<keyword evidence="6 8" id="KW-0503">Monooxygenase</keyword>
<organism evidence="8">
    <name type="scientific">Rosellinia necatrix</name>
    <name type="common">White root-rot fungus</name>
    <dbReference type="NCBI Taxonomy" id="77044"/>
    <lineage>
        <taxon>Eukaryota</taxon>
        <taxon>Fungi</taxon>
        <taxon>Dikarya</taxon>
        <taxon>Ascomycota</taxon>
        <taxon>Pezizomycotina</taxon>
        <taxon>Sordariomycetes</taxon>
        <taxon>Xylariomycetidae</taxon>
        <taxon>Xylariales</taxon>
        <taxon>Xylariaceae</taxon>
        <taxon>Rosellinia</taxon>
    </lineage>
</organism>
<dbReference type="Gene3D" id="1.10.630.10">
    <property type="entry name" value="Cytochrome P450"/>
    <property type="match status" value="1"/>
</dbReference>
<dbReference type="PRINTS" id="PR00465">
    <property type="entry name" value="EP450IV"/>
</dbReference>
<gene>
    <name evidence="8" type="ORF">SAMD00023353_5100330</name>
</gene>
<dbReference type="InterPro" id="IPR001128">
    <property type="entry name" value="Cyt_P450"/>
</dbReference>
<comment type="cofactor">
    <cofactor evidence="1 7">
        <name>heme</name>
        <dbReference type="ChEBI" id="CHEBI:30413"/>
    </cofactor>
</comment>
<dbReference type="AlphaFoldDB" id="A0A1S8A9L8"/>
<proteinExistence type="inferred from homology"/>
<dbReference type="EMBL" id="DF977496">
    <property type="protein sequence ID" value="GAW26826.1"/>
    <property type="molecule type" value="Genomic_DNA"/>
</dbReference>
<dbReference type="OMA" id="KMSCEMA"/>
<evidence type="ECO:0000256" key="4">
    <source>
        <dbReference type="ARBA" id="ARBA00022723"/>
    </source>
</evidence>
<dbReference type="PANTHER" id="PTHR24305:SF226">
    <property type="entry name" value="CYTOCHROME P450 MONOOXYGENASE"/>
    <property type="match status" value="1"/>
</dbReference>
<dbReference type="STRING" id="77044.A0A1S8A9L8"/>
<reference evidence="8" key="1">
    <citation type="submission" date="2016-03" db="EMBL/GenBank/DDBJ databases">
        <title>Draft genome sequence of Rosellinia necatrix.</title>
        <authorList>
            <person name="Kanematsu S."/>
        </authorList>
    </citation>
    <scope>NUCLEOTIDE SEQUENCE [LARGE SCALE GENOMIC DNA]</scope>
    <source>
        <strain evidence="8">W97</strain>
    </source>
</reference>
<protein>
    <submittedName>
        <fullName evidence="8">Putative benzoate 4-monooxygenase cytochrome P450 protein</fullName>
    </submittedName>
</protein>
<feature type="binding site" description="axial binding residue" evidence="7">
    <location>
        <position position="97"/>
    </location>
    <ligand>
        <name>heme</name>
        <dbReference type="ChEBI" id="CHEBI:30413"/>
    </ligand>
    <ligandPart>
        <name>Fe</name>
        <dbReference type="ChEBI" id="CHEBI:18248"/>
    </ligandPart>
</feature>
<dbReference type="InterPro" id="IPR050121">
    <property type="entry name" value="Cytochrome_P450_monoxygenase"/>
</dbReference>
<dbReference type="Proteomes" id="UP000054516">
    <property type="component" value="Unassembled WGS sequence"/>
</dbReference>
<keyword evidence="3 7" id="KW-0349">Heme</keyword>
<keyword evidence="5 7" id="KW-0408">Iron</keyword>